<feature type="transmembrane region" description="Helical" evidence="7">
    <location>
        <begin position="159"/>
        <end position="180"/>
    </location>
</feature>
<evidence type="ECO:0000256" key="3">
    <source>
        <dbReference type="ARBA" id="ARBA00022475"/>
    </source>
</evidence>
<feature type="domain" description="Major facilitator superfamily (MFS) profile" evidence="8">
    <location>
        <begin position="3"/>
        <end position="378"/>
    </location>
</feature>
<proteinExistence type="predicted"/>
<accession>A0A9Q4D7N4</accession>
<evidence type="ECO:0000313" key="9">
    <source>
        <dbReference type="EMBL" id="MCY1594780.1"/>
    </source>
</evidence>
<dbReference type="SUPFAM" id="SSF103473">
    <property type="entry name" value="MFS general substrate transporter"/>
    <property type="match status" value="1"/>
</dbReference>
<dbReference type="InterPro" id="IPR036259">
    <property type="entry name" value="MFS_trans_sf"/>
</dbReference>
<evidence type="ECO:0000256" key="7">
    <source>
        <dbReference type="SAM" id="Phobius"/>
    </source>
</evidence>
<dbReference type="CDD" id="cd17324">
    <property type="entry name" value="MFS_NepI_like"/>
    <property type="match status" value="1"/>
</dbReference>
<evidence type="ECO:0000256" key="5">
    <source>
        <dbReference type="ARBA" id="ARBA00022989"/>
    </source>
</evidence>
<feature type="transmembrane region" description="Helical" evidence="7">
    <location>
        <begin position="354"/>
        <end position="372"/>
    </location>
</feature>
<evidence type="ECO:0000256" key="2">
    <source>
        <dbReference type="ARBA" id="ARBA00022448"/>
    </source>
</evidence>
<keyword evidence="5 7" id="KW-1133">Transmembrane helix</keyword>
<protein>
    <submittedName>
        <fullName evidence="9">MFS transporter</fullName>
    </submittedName>
</protein>
<dbReference type="AlphaFoldDB" id="A0A9Q4D7N4"/>
<dbReference type="PANTHER" id="PTHR43124:SF10">
    <property type="entry name" value="PURINE EFFLUX PUMP PBUE"/>
    <property type="match status" value="1"/>
</dbReference>
<dbReference type="InterPro" id="IPR020846">
    <property type="entry name" value="MFS_dom"/>
</dbReference>
<evidence type="ECO:0000256" key="1">
    <source>
        <dbReference type="ARBA" id="ARBA00004651"/>
    </source>
</evidence>
<keyword evidence="4 7" id="KW-0812">Transmembrane</keyword>
<feature type="transmembrane region" description="Helical" evidence="7">
    <location>
        <begin position="127"/>
        <end position="147"/>
    </location>
</feature>
<reference evidence="9" key="1">
    <citation type="journal article" date="2022" name="Int. J. Mol. Sci.">
        <title>Phenotypic and genotypic virulence characterisation of Staphylococcus pettenkoferi strains isolated from human bloodstream and diabetic foot infections.</title>
        <authorList>
            <person name="Magnan C."/>
        </authorList>
    </citation>
    <scope>NUCLEOTIDE SEQUENCE</scope>
    <source>
        <strain evidence="9">NSP020P</strain>
    </source>
</reference>
<feature type="transmembrane region" description="Helical" evidence="7">
    <location>
        <begin position="42"/>
        <end position="62"/>
    </location>
</feature>
<evidence type="ECO:0000256" key="6">
    <source>
        <dbReference type="ARBA" id="ARBA00023136"/>
    </source>
</evidence>
<dbReference type="EMBL" id="JANSKX010000018">
    <property type="protein sequence ID" value="MCY1594780.1"/>
    <property type="molecule type" value="Genomic_DNA"/>
</dbReference>
<dbReference type="Proteomes" id="UP001081438">
    <property type="component" value="Unassembled WGS sequence"/>
</dbReference>
<gene>
    <name evidence="9" type="ORF">NW112_05975</name>
</gene>
<dbReference type="PANTHER" id="PTHR43124">
    <property type="entry name" value="PURINE EFFLUX PUMP PBUE"/>
    <property type="match status" value="1"/>
</dbReference>
<organism evidence="9 10">
    <name type="scientific">Staphylococcus pettenkoferi</name>
    <dbReference type="NCBI Taxonomy" id="170573"/>
    <lineage>
        <taxon>Bacteria</taxon>
        <taxon>Bacillati</taxon>
        <taxon>Bacillota</taxon>
        <taxon>Bacilli</taxon>
        <taxon>Bacillales</taxon>
        <taxon>Staphylococcaceae</taxon>
        <taxon>Staphylococcus</taxon>
    </lineage>
</organism>
<feature type="transmembrane region" description="Helical" evidence="7">
    <location>
        <begin position="92"/>
        <end position="115"/>
    </location>
</feature>
<dbReference type="InterPro" id="IPR011701">
    <property type="entry name" value="MFS"/>
</dbReference>
<evidence type="ECO:0000259" key="8">
    <source>
        <dbReference type="PROSITE" id="PS50850"/>
    </source>
</evidence>
<feature type="transmembrane region" description="Helical" evidence="7">
    <location>
        <begin position="263"/>
        <end position="284"/>
    </location>
</feature>
<dbReference type="InterPro" id="IPR050189">
    <property type="entry name" value="MFS_Efflux_Transporters"/>
</dbReference>
<keyword evidence="3" id="KW-1003">Cell membrane</keyword>
<keyword evidence="2" id="KW-0813">Transport</keyword>
<dbReference type="PROSITE" id="PS50850">
    <property type="entry name" value="MFS"/>
    <property type="match status" value="1"/>
</dbReference>
<dbReference type="Gene3D" id="1.20.1250.20">
    <property type="entry name" value="MFS general substrate transporter like domains"/>
    <property type="match status" value="1"/>
</dbReference>
<comment type="caution">
    <text evidence="9">The sequence shown here is derived from an EMBL/GenBank/DDBJ whole genome shotgun (WGS) entry which is preliminary data.</text>
</comment>
<evidence type="ECO:0000313" key="10">
    <source>
        <dbReference type="Proteomes" id="UP001081438"/>
    </source>
</evidence>
<evidence type="ECO:0000256" key="4">
    <source>
        <dbReference type="ARBA" id="ARBA00022692"/>
    </source>
</evidence>
<dbReference type="RefSeq" id="WP_268211142.1">
    <property type="nucleotide sequence ID" value="NZ_JANSKS010000038.1"/>
</dbReference>
<feature type="transmembrane region" description="Helical" evidence="7">
    <location>
        <begin position="234"/>
        <end position="256"/>
    </location>
</feature>
<feature type="transmembrane region" description="Helical" evidence="7">
    <location>
        <begin position="329"/>
        <end position="347"/>
    </location>
</feature>
<sequence length="378" mass="40156">MRKIWILTLGMFALGVDTYIVAGLLPDIGQDFHKSRSEVGQGVTVFTLCFAISAPLFSTLLAKMPVKKSLIVALILFSGANILTALSPNYIIYIISRCIAGLGAGLFSPMAISSASYLVPSHHKGKALAFTVGGMSVGTVIGVPVGLQLARIFNWRTTIVVIILIGLVALVSILFSLSNFKMSAPPSLSARFKLFLNMHVLRVVSVTICAAIASLGLYTYLADVIITFLSPLNISLFLTSWGIGGLIGSFGIGIILDKFKNTNLVMLGIMGILTLSIILIPILIHAPLLNLLPFIIWGAMGWATQAPQQHILLDKHPEHGATSVALNSSLNYLGSAIGSALGGLVLAQTQSVNILIYAACFIALLGTIIQMVNIKLSN</sequence>
<dbReference type="GO" id="GO:0022857">
    <property type="term" value="F:transmembrane transporter activity"/>
    <property type="evidence" value="ECO:0007669"/>
    <property type="project" value="InterPro"/>
</dbReference>
<feature type="transmembrane region" description="Helical" evidence="7">
    <location>
        <begin position="69"/>
        <end position="86"/>
    </location>
</feature>
<comment type="subcellular location">
    <subcellularLocation>
        <location evidence="1">Cell membrane</location>
        <topology evidence="1">Multi-pass membrane protein</topology>
    </subcellularLocation>
</comment>
<dbReference type="Pfam" id="PF07690">
    <property type="entry name" value="MFS_1"/>
    <property type="match status" value="1"/>
</dbReference>
<name>A0A9Q4D7N4_9STAP</name>
<feature type="transmembrane region" description="Helical" evidence="7">
    <location>
        <begin position="200"/>
        <end position="222"/>
    </location>
</feature>
<keyword evidence="6 7" id="KW-0472">Membrane</keyword>
<dbReference type="GO" id="GO:0005886">
    <property type="term" value="C:plasma membrane"/>
    <property type="evidence" value="ECO:0007669"/>
    <property type="project" value="UniProtKB-SubCell"/>
</dbReference>